<sequence>MKISNKMNKQYTLIAIYVIITCSIIYILSLVAKNASGIIAELMQMLKWLLRVAKPVAIAFILAYLLDPVVNFFENLYEKIRIKKWQLKSGRTLAVLTTVILFLAVIVLAISLLVYNVTNQLRLAKVDDIVILATNYINNISDFYNSVLDKLEKVNIHSDQINAYVRDNLTNVISALRNGGYSFVNSLSNISSYITTLIFALVISIYFMIDGKMIKNYIRKVGKAFLSVKWNTRISIFLKDADYIFSGYIRGQLIDVFVMMCMLTVVLSLIGVKYAILIGIFAGLGNLIPYLGPIIAYVTTALSCLAFGEYKKLIIAVIVLVIVQALDGNVIAPKLLSQSIKIHPVLVIISLIFGNAIGGLFGMLFAVPVGALIKLLFSRYVDTRLKEKQEAQEDMIKKKDYESTIV</sequence>
<evidence type="ECO:0000256" key="2">
    <source>
        <dbReference type="ARBA" id="ARBA00009773"/>
    </source>
</evidence>
<evidence type="ECO:0000256" key="4">
    <source>
        <dbReference type="ARBA" id="ARBA00022475"/>
    </source>
</evidence>
<dbReference type="RefSeq" id="WP_185256717.1">
    <property type="nucleotide sequence ID" value="NZ_AP023368.1"/>
</dbReference>
<dbReference type="InterPro" id="IPR002549">
    <property type="entry name" value="AI-2E-like"/>
</dbReference>
<feature type="transmembrane region" description="Helical" evidence="8">
    <location>
        <begin position="344"/>
        <end position="377"/>
    </location>
</feature>
<evidence type="ECO:0000256" key="3">
    <source>
        <dbReference type="ARBA" id="ARBA00022448"/>
    </source>
</evidence>
<dbReference type="GO" id="GO:0005886">
    <property type="term" value="C:plasma membrane"/>
    <property type="evidence" value="ECO:0007669"/>
    <property type="project" value="UniProtKB-SubCell"/>
</dbReference>
<feature type="transmembrane region" description="Helical" evidence="8">
    <location>
        <begin position="93"/>
        <end position="115"/>
    </location>
</feature>
<evidence type="ECO:0000313" key="10">
    <source>
        <dbReference type="Proteomes" id="UP000515703"/>
    </source>
</evidence>
<dbReference type="PANTHER" id="PTHR21716">
    <property type="entry name" value="TRANSMEMBRANE PROTEIN"/>
    <property type="match status" value="1"/>
</dbReference>
<reference evidence="9 10" key="1">
    <citation type="submission" date="2020-08" db="EMBL/GenBank/DDBJ databases">
        <title>Draft genome sequencing of an Anaerocolumna strain isolated from anoxic soil subjected to BSD treatment.</title>
        <authorList>
            <person name="Uek A."/>
            <person name="Tonouchi A."/>
        </authorList>
    </citation>
    <scope>NUCLEOTIDE SEQUENCE [LARGE SCALE GENOMIC DNA]</scope>
    <source>
        <strain evidence="9 10">CTTW</strain>
    </source>
</reference>
<feature type="transmembrane region" description="Helical" evidence="8">
    <location>
        <begin position="287"/>
        <end position="306"/>
    </location>
</feature>
<feature type="transmembrane region" description="Helical" evidence="8">
    <location>
        <begin position="12"/>
        <end position="32"/>
    </location>
</feature>
<feature type="transmembrane region" description="Helical" evidence="8">
    <location>
        <begin position="190"/>
        <end position="209"/>
    </location>
</feature>
<reference evidence="9 10" key="2">
    <citation type="submission" date="2020-08" db="EMBL/GenBank/DDBJ databases">
        <authorList>
            <person name="Ueki A."/>
            <person name="Tonouchi A."/>
        </authorList>
    </citation>
    <scope>NUCLEOTIDE SEQUENCE [LARGE SCALE GENOMIC DNA]</scope>
    <source>
        <strain evidence="9 10">CTTW</strain>
    </source>
</reference>
<feature type="transmembrane region" description="Helical" evidence="8">
    <location>
        <begin position="52"/>
        <end position="73"/>
    </location>
</feature>
<comment type="subcellular location">
    <subcellularLocation>
        <location evidence="1">Cell membrane</location>
        <topology evidence="1">Multi-pass membrane protein</topology>
    </subcellularLocation>
</comment>
<dbReference type="AlphaFoldDB" id="A0A7I8DXZ4"/>
<organism evidence="9 10">
    <name type="scientific">Anaerocolumna chitinilytica</name>
    <dbReference type="NCBI Taxonomy" id="1727145"/>
    <lineage>
        <taxon>Bacteria</taxon>
        <taxon>Bacillati</taxon>
        <taxon>Bacillota</taxon>
        <taxon>Clostridia</taxon>
        <taxon>Lachnospirales</taxon>
        <taxon>Lachnospiraceae</taxon>
        <taxon>Anaerocolumna</taxon>
    </lineage>
</organism>
<feature type="transmembrane region" description="Helical" evidence="8">
    <location>
        <begin position="313"/>
        <end position="332"/>
    </location>
</feature>
<keyword evidence="5 8" id="KW-0812">Transmembrane</keyword>
<keyword evidence="3" id="KW-0813">Transport</keyword>
<dbReference type="PANTHER" id="PTHR21716:SF53">
    <property type="entry name" value="PERMEASE PERM-RELATED"/>
    <property type="match status" value="1"/>
</dbReference>
<protein>
    <submittedName>
        <fullName evidence="9">AI-2E family transporter</fullName>
    </submittedName>
</protein>
<dbReference type="KEGG" id="acht:bsdcttw_41570"/>
<proteinExistence type="inferred from homology"/>
<evidence type="ECO:0000313" key="9">
    <source>
        <dbReference type="EMBL" id="BCK01117.1"/>
    </source>
</evidence>
<evidence type="ECO:0000256" key="5">
    <source>
        <dbReference type="ARBA" id="ARBA00022692"/>
    </source>
</evidence>
<feature type="transmembrane region" description="Helical" evidence="8">
    <location>
        <begin position="256"/>
        <end position="281"/>
    </location>
</feature>
<keyword evidence="4" id="KW-1003">Cell membrane</keyword>
<dbReference type="Proteomes" id="UP000515703">
    <property type="component" value="Chromosome"/>
</dbReference>
<accession>A0A7I8DXZ4</accession>
<evidence type="ECO:0000256" key="7">
    <source>
        <dbReference type="ARBA" id="ARBA00023136"/>
    </source>
</evidence>
<dbReference type="GO" id="GO:0055085">
    <property type="term" value="P:transmembrane transport"/>
    <property type="evidence" value="ECO:0007669"/>
    <property type="project" value="TreeGrafter"/>
</dbReference>
<evidence type="ECO:0000256" key="8">
    <source>
        <dbReference type="SAM" id="Phobius"/>
    </source>
</evidence>
<evidence type="ECO:0000256" key="6">
    <source>
        <dbReference type="ARBA" id="ARBA00022989"/>
    </source>
</evidence>
<dbReference type="Pfam" id="PF01594">
    <property type="entry name" value="AI-2E_transport"/>
    <property type="match status" value="1"/>
</dbReference>
<gene>
    <name evidence="9" type="ORF">bsdcttw_41570</name>
</gene>
<keyword evidence="10" id="KW-1185">Reference proteome</keyword>
<evidence type="ECO:0000256" key="1">
    <source>
        <dbReference type="ARBA" id="ARBA00004651"/>
    </source>
</evidence>
<dbReference type="EMBL" id="AP023368">
    <property type="protein sequence ID" value="BCK01117.1"/>
    <property type="molecule type" value="Genomic_DNA"/>
</dbReference>
<keyword evidence="7 8" id="KW-0472">Membrane</keyword>
<name>A0A7I8DXZ4_9FIRM</name>
<keyword evidence="6 8" id="KW-1133">Transmembrane helix</keyword>
<comment type="similarity">
    <text evidence="2">Belongs to the autoinducer-2 exporter (AI-2E) (TC 2.A.86) family.</text>
</comment>